<keyword evidence="1 3" id="KW-0378">Hydrolase</keyword>
<reference evidence="3 4" key="1">
    <citation type="submission" date="2018-10" db="EMBL/GenBank/DDBJ databases">
        <title>Robbsia sp. DHC34, isolated from soil.</title>
        <authorList>
            <person name="Gao Z.-H."/>
            <person name="Qiu L.-H."/>
        </authorList>
    </citation>
    <scope>NUCLEOTIDE SEQUENCE [LARGE SCALE GENOMIC DNA]</scope>
    <source>
        <strain evidence="3 4">DHC34</strain>
    </source>
</reference>
<dbReference type="EMBL" id="RBZU01000004">
    <property type="protein sequence ID" value="RKP55941.1"/>
    <property type="molecule type" value="Genomic_DNA"/>
</dbReference>
<proteinExistence type="predicted"/>
<evidence type="ECO:0000313" key="4">
    <source>
        <dbReference type="Proteomes" id="UP000270342"/>
    </source>
</evidence>
<dbReference type="PRINTS" id="PR00111">
    <property type="entry name" value="ABHYDROLASE"/>
</dbReference>
<feature type="domain" description="AB hydrolase-1" evidence="2">
    <location>
        <begin position="30"/>
        <end position="283"/>
    </location>
</feature>
<dbReference type="Gene3D" id="3.40.50.1820">
    <property type="entry name" value="alpha/beta hydrolase"/>
    <property type="match status" value="1"/>
</dbReference>
<organism evidence="3 4">
    <name type="scientific">Pararobbsia silviterrae</name>
    <dbReference type="NCBI Taxonomy" id="1792498"/>
    <lineage>
        <taxon>Bacteria</taxon>
        <taxon>Pseudomonadati</taxon>
        <taxon>Pseudomonadota</taxon>
        <taxon>Betaproteobacteria</taxon>
        <taxon>Burkholderiales</taxon>
        <taxon>Burkholderiaceae</taxon>
        <taxon>Pararobbsia</taxon>
    </lineage>
</organism>
<dbReference type="PRINTS" id="PR00412">
    <property type="entry name" value="EPOXHYDRLASE"/>
</dbReference>
<accession>A0A494Y5T9</accession>
<evidence type="ECO:0000256" key="1">
    <source>
        <dbReference type="ARBA" id="ARBA00022801"/>
    </source>
</evidence>
<dbReference type="SUPFAM" id="SSF53474">
    <property type="entry name" value="alpha/beta-Hydrolases"/>
    <property type="match status" value="1"/>
</dbReference>
<dbReference type="InterPro" id="IPR000639">
    <property type="entry name" value="Epox_hydrolase-like"/>
</dbReference>
<dbReference type="RefSeq" id="WP_121086732.1">
    <property type="nucleotide sequence ID" value="NZ_RBZU01000004.1"/>
</dbReference>
<dbReference type="GO" id="GO:0016787">
    <property type="term" value="F:hydrolase activity"/>
    <property type="evidence" value="ECO:0007669"/>
    <property type="project" value="UniProtKB-KW"/>
</dbReference>
<dbReference type="AlphaFoldDB" id="A0A494Y5T9"/>
<protein>
    <submittedName>
        <fullName evidence="3">Alpha/beta hydrolase</fullName>
    </submittedName>
</protein>
<keyword evidence="4" id="KW-1185">Reference proteome</keyword>
<sequence length="317" mass="35931">MSHLTQHVLQHRYAALSEVKLHYVSQGEGPVILFVHGFPEFWYAWKAQIDALSASYRCVAVDMRGYNLSDKPIPVSAYGPKQIVGDLHELVAHLGGPVYLVAHDWGGAMAWEFATRFPEQIRKLVIINAPHACTMHRELRENPAQREASDYFALFRSDKAERVLSEDNFARLQQMFETWDVGGHRVTREIRHRYLDAWSRPGGLTGGLDWYRASRLVPPSCGTPNVEDFELDPRNHQVTVPTMVIWGERDTALLPSLLDGLDAYVRDLRIERIPEGSHWVHHEYPERINALIGGFFDGSMAVTNPTHAASRATTQVA</sequence>
<gene>
    <name evidence="3" type="ORF">D7S86_12150</name>
</gene>
<dbReference type="Pfam" id="PF00561">
    <property type="entry name" value="Abhydrolase_1"/>
    <property type="match status" value="1"/>
</dbReference>
<dbReference type="InterPro" id="IPR000073">
    <property type="entry name" value="AB_hydrolase_1"/>
</dbReference>
<name>A0A494Y5T9_9BURK</name>
<evidence type="ECO:0000313" key="3">
    <source>
        <dbReference type="EMBL" id="RKP55941.1"/>
    </source>
</evidence>
<dbReference type="PANTHER" id="PTHR43329">
    <property type="entry name" value="EPOXIDE HYDROLASE"/>
    <property type="match status" value="1"/>
</dbReference>
<evidence type="ECO:0000259" key="2">
    <source>
        <dbReference type="Pfam" id="PF00561"/>
    </source>
</evidence>
<dbReference type="OrthoDB" id="2987348at2"/>
<comment type="caution">
    <text evidence="3">The sequence shown here is derived from an EMBL/GenBank/DDBJ whole genome shotgun (WGS) entry which is preliminary data.</text>
</comment>
<dbReference type="Proteomes" id="UP000270342">
    <property type="component" value="Unassembled WGS sequence"/>
</dbReference>
<dbReference type="InterPro" id="IPR029058">
    <property type="entry name" value="AB_hydrolase_fold"/>
</dbReference>